<comment type="caution">
    <text evidence="12">Lacks conserved residue(s) required for the propagation of feature annotation.</text>
</comment>
<dbReference type="STRING" id="1302659.I858_015370"/>
<keyword evidence="16" id="KW-1185">Reference proteome</keyword>
<dbReference type="AlphaFoldDB" id="A0A1B1S5A4"/>
<dbReference type="CDD" id="cd01080">
    <property type="entry name" value="NAD_bind_m-THF_DH_Cyclohyd"/>
    <property type="match status" value="1"/>
</dbReference>
<evidence type="ECO:0000256" key="10">
    <source>
        <dbReference type="ARBA" id="ARBA00023268"/>
    </source>
</evidence>
<evidence type="ECO:0000256" key="6">
    <source>
        <dbReference type="ARBA" id="ARBA00022857"/>
    </source>
</evidence>
<evidence type="ECO:0000256" key="3">
    <source>
        <dbReference type="ARBA" id="ARBA00022605"/>
    </source>
</evidence>
<dbReference type="FunFam" id="3.40.50.10860:FF:000001">
    <property type="entry name" value="Bifunctional protein FolD"/>
    <property type="match status" value="1"/>
</dbReference>
<comment type="similarity">
    <text evidence="12">Belongs to the tetrahydrofolate dehydrogenase/cyclohydrolase family.</text>
</comment>
<dbReference type="SUPFAM" id="SSF53223">
    <property type="entry name" value="Aminoacid dehydrogenase-like, N-terminal domain"/>
    <property type="match status" value="1"/>
</dbReference>
<dbReference type="PANTHER" id="PTHR48099">
    <property type="entry name" value="C-1-TETRAHYDROFOLATE SYNTHASE, CYTOPLASMIC-RELATED"/>
    <property type="match status" value="1"/>
</dbReference>
<keyword evidence="10 12" id="KW-0511">Multifunctional enzyme</keyword>
<dbReference type="GO" id="GO:0004477">
    <property type="term" value="F:methenyltetrahydrofolate cyclohydrolase activity"/>
    <property type="evidence" value="ECO:0007669"/>
    <property type="project" value="UniProtKB-UniRule"/>
</dbReference>
<comment type="pathway">
    <text evidence="1 12">One-carbon metabolism; tetrahydrofolate interconversion.</text>
</comment>
<dbReference type="NCBIfam" id="NF010786">
    <property type="entry name" value="PRK14189.1"/>
    <property type="match status" value="1"/>
</dbReference>
<reference evidence="15" key="1">
    <citation type="submission" date="2016-10" db="EMBL/GenBank/DDBJ databases">
        <authorList>
            <person name="See-Too W.S."/>
        </authorList>
    </citation>
    <scope>NUCLEOTIDE SEQUENCE</scope>
    <source>
        <strain evidence="15">L10.15</strain>
    </source>
</reference>
<keyword evidence="9 12" id="KW-0486">Methionine biosynthesis</keyword>
<evidence type="ECO:0000256" key="7">
    <source>
        <dbReference type="ARBA" id="ARBA00023002"/>
    </source>
</evidence>
<dbReference type="RefSeq" id="WP_065524722.1">
    <property type="nucleotide sequence ID" value="NZ_CP016540.2"/>
</dbReference>
<keyword evidence="7 12" id="KW-0560">Oxidoreductase</keyword>
<dbReference type="EC" id="1.5.1.5" evidence="12"/>
<dbReference type="GO" id="GO:0006164">
    <property type="term" value="P:purine nucleotide biosynthetic process"/>
    <property type="evidence" value="ECO:0007669"/>
    <property type="project" value="UniProtKB-KW"/>
</dbReference>
<keyword evidence="8 12" id="KW-0368">Histidine biosynthesis</keyword>
<sequence>MTAKLIDGKAVSQKIKIQVKERVEKLAQQEIIPGLAVVLVGENSASLTYVKNKKKTCEALGMRSDLHQYPDTLTEQELLSKIEELNTDPEIHGILVQLPLPKQIDEFKVISAISPDKDVDGFHPISVGNMMIGKEAFLPCTPHGIMELLSNYEIDLAGKHAVVIGRSNIVGKPIGQLLLQKDATVTYCHSKTNDLASFTKQADILIAAIGRAKFIDHTYVKSGAVIIDVGMNRDENGKLCGDVDFQDVQETASFVTPVPGGVGPMTIAMLMGNTVQSAEKDLQRQNNSKYVK</sequence>
<evidence type="ECO:0000256" key="5">
    <source>
        <dbReference type="ARBA" id="ARBA00022801"/>
    </source>
</evidence>
<dbReference type="Gene3D" id="3.40.50.720">
    <property type="entry name" value="NAD(P)-binding Rossmann-like Domain"/>
    <property type="match status" value="1"/>
</dbReference>
<dbReference type="SUPFAM" id="SSF51735">
    <property type="entry name" value="NAD(P)-binding Rossmann-fold domains"/>
    <property type="match status" value="1"/>
</dbReference>
<evidence type="ECO:0000256" key="12">
    <source>
        <dbReference type="HAMAP-Rule" id="MF_01576"/>
    </source>
</evidence>
<dbReference type="GO" id="GO:0035999">
    <property type="term" value="P:tetrahydrofolate interconversion"/>
    <property type="evidence" value="ECO:0007669"/>
    <property type="project" value="UniProtKB-UniRule"/>
</dbReference>
<keyword evidence="3 12" id="KW-0028">Amino-acid biosynthesis</keyword>
<protein>
    <recommendedName>
        <fullName evidence="12">Bifunctional protein FolD</fullName>
    </recommendedName>
    <domain>
        <recommendedName>
            <fullName evidence="12">Methylenetetrahydrofolate dehydrogenase</fullName>
            <ecNumber evidence="12">1.5.1.5</ecNumber>
        </recommendedName>
    </domain>
    <domain>
        <recommendedName>
            <fullName evidence="12">Methenyltetrahydrofolate cyclohydrolase</fullName>
            <ecNumber evidence="12">3.5.4.9</ecNumber>
        </recommendedName>
    </domain>
</protein>
<dbReference type="OrthoDB" id="9803580at2"/>
<dbReference type="FunFam" id="3.40.50.720:FF:000094">
    <property type="entry name" value="Bifunctional protein FolD"/>
    <property type="match status" value="1"/>
</dbReference>
<dbReference type="UniPathway" id="UPA00193"/>
<keyword evidence="4 12" id="KW-0658">Purine biosynthesis</keyword>
<keyword evidence="2 12" id="KW-0554">One-carbon metabolism</keyword>
<evidence type="ECO:0000256" key="1">
    <source>
        <dbReference type="ARBA" id="ARBA00004777"/>
    </source>
</evidence>
<name>A0A1B1S5A4_9BACL</name>
<evidence type="ECO:0000313" key="16">
    <source>
        <dbReference type="Proteomes" id="UP000053354"/>
    </source>
</evidence>
<dbReference type="Proteomes" id="UP000053354">
    <property type="component" value="Chromosome"/>
</dbReference>
<accession>A0A1B1S5A4</accession>
<dbReference type="NCBIfam" id="NF010783">
    <property type="entry name" value="PRK14186.1"/>
    <property type="match status" value="1"/>
</dbReference>
<dbReference type="Pfam" id="PF00763">
    <property type="entry name" value="THF_DHG_CYH"/>
    <property type="match status" value="1"/>
</dbReference>
<proteinExistence type="inferred from homology"/>
<dbReference type="PANTHER" id="PTHR48099:SF5">
    <property type="entry name" value="C-1-TETRAHYDROFOLATE SYNTHASE, CYTOPLASMIC"/>
    <property type="match status" value="1"/>
</dbReference>
<dbReference type="EC" id="3.5.4.9" evidence="12"/>
<dbReference type="PRINTS" id="PR00085">
    <property type="entry name" value="THFDHDRGNASE"/>
</dbReference>
<dbReference type="InterPro" id="IPR046346">
    <property type="entry name" value="Aminoacid_DH-like_N_sf"/>
</dbReference>
<dbReference type="GO" id="GO:0000105">
    <property type="term" value="P:L-histidine biosynthetic process"/>
    <property type="evidence" value="ECO:0007669"/>
    <property type="project" value="UniProtKB-KW"/>
</dbReference>
<evidence type="ECO:0000256" key="2">
    <source>
        <dbReference type="ARBA" id="ARBA00022563"/>
    </source>
</evidence>
<dbReference type="PROSITE" id="PS00766">
    <property type="entry name" value="THF_DHG_CYH_1"/>
    <property type="match status" value="1"/>
</dbReference>
<dbReference type="Pfam" id="PF02882">
    <property type="entry name" value="THF_DHG_CYH_C"/>
    <property type="match status" value="1"/>
</dbReference>
<evidence type="ECO:0000256" key="4">
    <source>
        <dbReference type="ARBA" id="ARBA00022755"/>
    </source>
</evidence>
<keyword evidence="6 12" id="KW-0521">NADP</keyword>
<dbReference type="PROSITE" id="PS00767">
    <property type="entry name" value="THF_DHG_CYH_2"/>
    <property type="match status" value="1"/>
</dbReference>
<evidence type="ECO:0000259" key="14">
    <source>
        <dbReference type="Pfam" id="PF02882"/>
    </source>
</evidence>
<dbReference type="InterPro" id="IPR000672">
    <property type="entry name" value="THF_DH/CycHdrlase"/>
</dbReference>
<dbReference type="GO" id="GO:0004488">
    <property type="term" value="F:methylenetetrahydrofolate dehydrogenase (NADP+) activity"/>
    <property type="evidence" value="ECO:0007669"/>
    <property type="project" value="UniProtKB-UniRule"/>
</dbReference>
<evidence type="ECO:0000256" key="8">
    <source>
        <dbReference type="ARBA" id="ARBA00023102"/>
    </source>
</evidence>
<dbReference type="InterPro" id="IPR020631">
    <property type="entry name" value="THF_DH/CycHdrlase_NAD-bd_dom"/>
</dbReference>
<comment type="function">
    <text evidence="12">Catalyzes the oxidation of 5,10-methylenetetrahydrofolate to 5,10-methenyltetrahydrofolate and then the hydrolysis of 5,10-methenyltetrahydrofolate to 10-formyltetrahydrofolate.</text>
</comment>
<evidence type="ECO:0000313" key="15">
    <source>
        <dbReference type="EMBL" id="ANU28368.1"/>
    </source>
</evidence>
<dbReference type="GO" id="GO:0009086">
    <property type="term" value="P:methionine biosynthetic process"/>
    <property type="evidence" value="ECO:0007669"/>
    <property type="project" value="UniProtKB-KW"/>
</dbReference>
<dbReference type="InterPro" id="IPR020630">
    <property type="entry name" value="THF_DH/CycHdrlase_cat_dom"/>
</dbReference>
<dbReference type="GO" id="GO:0005829">
    <property type="term" value="C:cytosol"/>
    <property type="evidence" value="ECO:0007669"/>
    <property type="project" value="TreeGrafter"/>
</dbReference>
<dbReference type="EMBL" id="CP016540">
    <property type="protein sequence ID" value="ANU28368.1"/>
    <property type="molecule type" value="Genomic_DNA"/>
</dbReference>
<dbReference type="InterPro" id="IPR036291">
    <property type="entry name" value="NAD(P)-bd_dom_sf"/>
</dbReference>
<feature type="binding site" evidence="12">
    <location>
        <begin position="165"/>
        <end position="167"/>
    </location>
    <ligand>
        <name>NADP(+)</name>
        <dbReference type="ChEBI" id="CHEBI:58349"/>
    </ligand>
</feature>
<evidence type="ECO:0000256" key="9">
    <source>
        <dbReference type="ARBA" id="ARBA00023167"/>
    </source>
</evidence>
<comment type="catalytic activity">
    <reaction evidence="11 12">
        <text>(6R)-5,10-methenyltetrahydrofolate + H2O = (6R)-10-formyltetrahydrofolate + H(+)</text>
        <dbReference type="Rhea" id="RHEA:23700"/>
        <dbReference type="ChEBI" id="CHEBI:15377"/>
        <dbReference type="ChEBI" id="CHEBI:15378"/>
        <dbReference type="ChEBI" id="CHEBI:57455"/>
        <dbReference type="ChEBI" id="CHEBI:195366"/>
        <dbReference type="EC" id="3.5.4.9"/>
    </reaction>
</comment>
<comment type="subunit">
    <text evidence="12">Homodimer.</text>
</comment>
<keyword evidence="5 12" id="KW-0378">Hydrolase</keyword>
<dbReference type="HAMAP" id="MF_01576">
    <property type="entry name" value="THF_DHG_CYH"/>
    <property type="match status" value="1"/>
</dbReference>
<dbReference type="NCBIfam" id="NF008058">
    <property type="entry name" value="PRK10792.1"/>
    <property type="match status" value="1"/>
</dbReference>
<dbReference type="KEGG" id="pll:I858_015370"/>
<evidence type="ECO:0000259" key="13">
    <source>
        <dbReference type="Pfam" id="PF00763"/>
    </source>
</evidence>
<feature type="domain" description="Tetrahydrofolate dehydrogenase/cyclohydrolase catalytic" evidence="13">
    <location>
        <begin position="6"/>
        <end position="120"/>
    </location>
</feature>
<comment type="catalytic activity">
    <reaction evidence="12">
        <text>(6R)-5,10-methylene-5,6,7,8-tetrahydrofolate + NADP(+) = (6R)-5,10-methenyltetrahydrofolate + NADPH</text>
        <dbReference type="Rhea" id="RHEA:22812"/>
        <dbReference type="ChEBI" id="CHEBI:15636"/>
        <dbReference type="ChEBI" id="CHEBI:57455"/>
        <dbReference type="ChEBI" id="CHEBI:57783"/>
        <dbReference type="ChEBI" id="CHEBI:58349"/>
        <dbReference type="EC" id="1.5.1.5"/>
    </reaction>
</comment>
<dbReference type="InterPro" id="IPR020867">
    <property type="entry name" value="THF_DH/CycHdrlase_CS"/>
</dbReference>
<organism evidence="15 16">
    <name type="scientific">Planococcus versutus</name>
    <dbReference type="NCBI Taxonomy" id="1302659"/>
    <lineage>
        <taxon>Bacteria</taxon>
        <taxon>Bacillati</taxon>
        <taxon>Bacillota</taxon>
        <taxon>Bacilli</taxon>
        <taxon>Bacillales</taxon>
        <taxon>Caryophanaceae</taxon>
        <taxon>Planococcus</taxon>
    </lineage>
</organism>
<gene>
    <name evidence="12" type="primary">folD</name>
    <name evidence="15" type="ORF">I858_015370</name>
</gene>
<evidence type="ECO:0000256" key="11">
    <source>
        <dbReference type="ARBA" id="ARBA00036357"/>
    </source>
</evidence>
<dbReference type="Gene3D" id="3.40.50.10860">
    <property type="entry name" value="Leucine Dehydrogenase, chain A, domain 1"/>
    <property type="match status" value="1"/>
</dbReference>
<feature type="domain" description="Tetrahydrofolate dehydrogenase/cyclohydrolase NAD(P)-binding" evidence="14">
    <location>
        <begin position="139"/>
        <end position="280"/>
    </location>
</feature>